<dbReference type="OrthoDB" id="6277575at2"/>
<proteinExistence type="predicted"/>
<organism evidence="1 2">
    <name type="scientific">Pseudoalteromonas piscicida</name>
    <dbReference type="NCBI Taxonomy" id="43662"/>
    <lineage>
        <taxon>Bacteria</taxon>
        <taxon>Pseudomonadati</taxon>
        <taxon>Pseudomonadota</taxon>
        <taxon>Gammaproteobacteria</taxon>
        <taxon>Alteromonadales</taxon>
        <taxon>Pseudoalteromonadaceae</taxon>
        <taxon>Pseudoalteromonas</taxon>
    </lineage>
</organism>
<dbReference type="RefSeq" id="WP_099643358.1">
    <property type="nucleotide sequence ID" value="NZ_NKHF01000084.1"/>
</dbReference>
<accession>A0A2A5JM10</accession>
<dbReference type="Proteomes" id="UP000228621">
    <property type="component" value="Unassembled WGS sequence"/>
</dbReference>
<evidence type="ECO:0000313" key="1">
    <source>
        <dbReference type="EMBL" id="PCK30465.1"/>
    </source>
</evidence>
<reference evidence="2" key="1">
    <citation type="journal article" date="2019" name="Genome Announc.">
        <title>Draft Genome Sequence of Pseudoalteromonas piscicida Strain 36Y ROTHPW, an Hypersaline Seawater Isolate from the South Coast of Sonora, Mexico.</title>
        <authorList>
            <person name="Sanchez-Diaz R."/>
            <person name="Molina-Garza Z.J."/>
            <person name="Cruz-Suarez L.E."/>
            <person name="Selvin J."/>
            <person name="Kiran G.S."/>
            <person name="Ibarra-Gamez J.C."/>
            <person name="Gomez-Gil B."/>
            <person name="Galaviz-Silva L."/>
        </authorList>
    </citation>
    <scope>NUCLEOTIDE SEQUENCE [LARGE SCALE GENOMIC DNA]</scope>
    <source>
        <strain evidence="2">36Y_RITHPW</strain>
    </source>
</reference>
<comment type="caution">
    <text evidence="1">The sequence shown here is derived from an EMBL/GenBank/DDBJ whole genome shotgun (WGS) entry which is preliminary data.</text>
</comment>
<gene>
    <name evidence="1" type="ORF">CEX98_17745</name>
</gene>
<keyword evidence="2" id="KW-1185">Reference proteome</keyword>
<name>A0A2A5JM10_PSEO7</name>
<dbReference type="AlphaFoldDB" id="A0A2A5JM10"/>
<evidence type="ECO:0000313" key="2">
    <source>
        <dbReference type="Proteomes" id="UP000228621"/>
    </source>
</evidence>
<dbReference type="EMBL" id="NKHF01000084">
    <property type="protein sequence ID" value="PCK30465.1"/>
    <property type="molecule type" value="Genomic_DNA"/>
</dbReference>
<protein>
    <submittedName>
        <fullName evidence="1">Uncharacterized protein</fullName>
    </submittedName>
</protein>
<sequence>MAWFNANSINIDNNSNVAQIVSGESVANIRPGDGLIVGSFNPVEVNRAYATNQGQFIELTTPWGNATQSQVPAIVIPTSGDFNSAVIALKNANTMVNDNVRAMVDWQTKMGAVQFTDLDGNIQTVKTLREMQSEIDSANPYPWAMRKVEFEARRQQNIEKFAASGFVHFGKHYEGAEQSPINQGLTSWQTQPNKLYIGSAATSSTHKGDSLSPFATVTIAGIATYLAHTGDAVYSVIKLPPAEDGTRTYDSETGVSVRHATPAIAFASETATNKVVTDRVDMWGFELFLREINEDDPFVYANGLIQSRAANICGVATVEDAARPITYFSWYQGDDSSRGRGVNWQAATDAQRIAIASNPNNNIYFDDATGKFYQWCVRGRSFAGAGNGDWAYLESIGYPGAGNNLSFAYPHTLVAPQGNDDTPTPYVSGATLGYNTLFYANYGRKQSYSHNGVMYSRYKQDCYFLVCGTITRLNTGAYHPSFNPFGSAYATDGINLTDRTFWYTATAAIKSRTDAFVNVCQNPNATGSLSTTTSAGGKFPRPDGRFYDAIYASGQGGVCRDMRYSARGLTREDFAEADLAIKSGEYRGREYTTTSKVLDPSAAGSGNHPNKLRKVYPSFVGGENVAVLLLDTLEYPCTLGDVFHLYNKSLGVVFSGKVSNVGDNFIYILLGDKVVSDWTGDEVLLVQTKKLNTSVAGEYTHTEVIGDPAEILLCGDLEDGWVGDWVPEIPDGTVKDFKLNRPTTSTPTILETSDSGVNWSSVTTTWSDLKNLYESKAIANSAIWLVSYSTKAKLTKGSDNVKPYKDCLGVVSILGDNLDGRRSIAYSLTGDILNVRAWLASVERLPLLSLRYRDGTGELNPSGLGLTHTDVSDLLYKADTNYVKVFNYAVESNGLALINYAYRQLKFDTTADDFGDDAKVPLFDNANSSVDDNGNRVLVGTAQIVEPLGWIKNDK</sequence>